<dbReference type="Proteomes" id="UP001153365">
    <property type="component" value="Unassembled WGS sequence"/>
</dbReference>
<evidence type="ECO:0000313" key="1">
    <source>
        <dbReference type="EMBL" id="CAH7668230.1"/>
    </source>
</evidence>
<evidence type="ECO:0000313" key="2">
    <source>
        <dbReference type="Proteomes" id="UP001153365"/>
    </source>
</evidence>
<protein>
    <submittedName>
        <fullName evidence="1">Uncharacterized protein</fullName>
    </submittedName>
</protein>
<keyword evidence="2" id="KW-1185">Reference proteome</keyword>
<sequence>MPEIDFVLNRMRRKLSQQYDSTDFEPQSDLITTSQKVGIGTRLVEKPSKPALGEEICLSSPSNVSEISSAFDEICLC</sequence>
<organism evidence="1 2">
    <name type="scientific">Phakopsora pachyrhizi</name>
    <name type="common">Asian soybean rust disease fungus</name>
    <dbReference type="NCBI Taxonomy" id="170000"/>
    <lineage>
        <taxon>Eukaryota</taxon>
        <taxon>Fungi</taxon>
        <taxon>Dikarya</taxon>
        <taxon>Basidiomycota</taxon>
        <taxon>Pucciniomycotina</taxon>
        <taxon>Pucciniomycetes</taxon>
        <taxon>Pucciniales</taxon>
        <taxon>Phakopsoraceae</taxon>
        <taxon>Phakopsora</taxon>
    </lineage>
</organism>
<reference evidence="1" key="1">
    <citation type="submission" date="2022-06" db="EMBL/GenBank/DDBJ databases">
        <authorList>
            <consortium name="SYNGENTA / RWTH Aachen University"/>
        </authorList>
    </citation>
    <scope>NUCLEOTIDE SEQUENCE</scope>
</reference>
<accession>A0AAV0AM80</accession>
<comment type="caution">
    <text evidence="1">The sequence shown here is derived from an EMBL/GenBank/DDBJ whole genome shotgun (WGS) entry which is preliminary data.</text>
</comment>
<proteinExistence type="predicted"/>
<dbReference type="EMBL" id="CALTRL010000450">
    <property type="protein sequence ID" value="CAH7668230.1"/>
    <property type="molecule type" value="Genomic_DNA"/>
</dbReference>
<gene>
    <name evidence="1" type="ORF">PPACK8108_LOCUS2706</name>
</gene>
<name>A0AAV0AM80_PHAPC</name>
<dbReference type="AlphaFoldDB" id="A0AAV0AM80"/>